<protein>
    <submittedName>
        <fullName evidence="2">Uncharacterized protein</fullName>
    </submittedName>
</protein>
<keyword evidence="1" id="KW-0472">Membrane</keyword>
<dbReference type="OrthoDB" id="10417079at2759"/>
<accession>A0A7J6KHU8</accession>
<feature type="non-terminal residue" evidence="2">
    <location>
        <position position="1"/>
    </location>
</feature>
<sequence>DGSKVSRRLAFSYAGRYYDPLRCHPMVRLGGDYLRHWFGKSPGGNRRKAWDKQWLLNQQQALAVNFALAFISYGFVIHSIGDDETLWPELHDPSQVLLEACAGSFELRE</sequence>
<comment type="caution">
    <text evidence="2">The sequence shown here is derived from an EMBL/GenBank/DDBJ whole genome shotgun (WGS) entry which is preliminary data.</text>
</comment>
<feature type="non-terminal residue" evidence="2">
    <location>
        <position position="109"/>
    </location>
</feature>
<keyword evidence="1" id="KW-0812">Transmembrane</keyword>
<reference evidence="2 3" key="1">
    <citation type="submission" date="2020-04" db="EMBL/GenBank/DDBJ databases">
        <title>Perkinsus chesapeaki whole genome sequence.</title>
        <authorList>
            <person name="Bogema D.R."/>
        </authorList>
    </citation>
    <scope>NUCLEOTIDE SEQUENCE [LARGE SCALE GENOMIC DNA]</scope>
    <source>
        <strain evidence="2">ATCC PRA-425</strain>
    </source>
</reference>
<organism evidence="2 3">
    <name type="scientific">Perkinsus chesapeaki</name>
    <name type="common">Clam parasite</name>
    <name type="synonym">Perkinsus andrewsi</name>
    <dbReference type="NCBI Taxonomy" id="330153"/>
    <lineage>
        <taxon>Eukaryota</taxon>
        <taxon>Sar</taxon>
        <taxon>Alveolata</taxon>
        <taxon>Perkinsozoa</taxon>
        <taxon>Perkinsea</taxon>
        <taxon>Perkinsida</taxon>
        <taxon>Perkinsidae</taxon>
        <taxon>Perkinsus</taxon>
    </lineage>
</organism>
<evidence type="ECO:0000256" key="1">
    <source>
        <dbReference type="SAM" id="Phobius"/>
    </source>
</evidence>
<name>A0A7J6KHU8_PERCH</name>
<dbReference type="Proteomes" id="UP000591131">
    <property type="component" value="Unassembled WGS sequence"/>
</dbReference>
<keyword evidence="3" id="KW-1185">Reference proteome</keyword>
<keyword evidence="1" id="KW-1133">Transmembrane helix</keyword>
<dbReference type="EMBL" id="JAAPAO010003341">
    <property type="protein sequence ID" value="KAF4646534.1"/>
    <property type="molecule type" value="Genomic_DNA"/>
</dbReference>
<evidence type="ECO:0000313" key="2">
    <source>
        <dbReference type="EMBL" id="KAF4646534.1"/>
    </source>
</evidence>
<dbReference type="AlphaFoldDB" id="A0A7J6KHU8"/>
<proteinExistence type="predicted"/>
<evidence type="ECO:0000313" key="3">
    <source>
        <dbReference type="Proteomes" id="UP000591131"/>
    </source>
</evidence>
<feature type="transmembrane region" description="Helical" evidence="1">
    <location>
        <begin position="62"/>
        <end position="81"/>
    </location>
</feature>
<gene>
    <name evidence="2" type="ORF">FOL47_006035</name>
</gene>